<gene>
    <name evidence="2" type="ORF">LPLAT_LOCUS13817</name>
</gene>
<evidence type="ECO:0000256" key="1">
    <source>
        <dbReference type="SAM" id="MobiDB-lite"/>
    </source>
</evidence>
<dbReference type="EMBL" id="OZ034832">
    <property type="protein sequence ID" value="CAL1688761.1"/>
    <property type="molecule type" value="Genomic_DNA"/>
</dbReference>
<dbReference type="InterPro" id="IPR019034">
    <property type="entry name" value="UPF0390"/>
</dbReference>
<feature type="region of interest" description="Disordered" evidence="1">
    <location>
        <begin position="1"/>
        <end position="50"/>
    </location>
</feature>
<accession>A0AAV2P775</accession>
<feature type="compositionally biased region" description="Basic residues" evidence="1">
    <location>
        <begin position="1"/>
        <end position="10"/>
    </location>
</feature>
<evidence type="ECO:0000313" key="3">
    <source>
        <dbReference type="Proteomes" id="UP001497644"/>
    </source>
</evidence>
<proteinExistence type="predicted"/>
<organism evidence="2 3">
    <name type="scientific">Lasius platythorax</name>
    <dbReference type="NCBI Taxonomy" id="488582"/>
    <lineage>
        <taxon>Eukaryota</taxon>
        <taxon>Metazoa</taxon>
        <taxon>Ecdysozoa</taxon>
        <taxon>Arthropoda</taxon>
        <taxon>Hexapoda</taxon>
        <taxon>Insecta</taxon>
        <taxon>Pterygota</taxon>
        <taxon>Neoptera</taxon>
        <taxon>Endopterygota</taxon>
        <taxon>Hymenoptera</taxon>
        <taxon>Apocrita</taxon>
        <taxon>Aculeata</taxon>
        <taxon>Formicoidea</taxon>
        <taxon>Formicidae</taxon>
        <taxon>Formicinae</taxon>
        <taxon>Lasius</taxon>
        <taxon>Lasius</taxon>
    </lineage>
</organism>
<sequence>MAQGKLKVKTKVPASVKTKANKVKKGSAIQRRGNAPVRPKKTKLQETQKLKKMISKAVNSTIEEELRDAAMEGRKTLAKKGASSSQKK</sequence>
<dbReference type="AlphaFoldDB" id="A0AAV2P775"/>
<name>A0AAV2P775_9HYME</name>
<protein>
    <submittedName>
        <fullName evidence="2">Uncharacterized protein</fullName>
    </submittedName>
</protein>
<dbReference type="Pfam" id="PF09495">
    <property type="entry name" value="DUF2462"/>
    <property type="match status" value="1"/>
</dbReference>
<keyword evidence="3" id="KW-1185">Reference proteome</keyword>
<reference evidence="2" key="1">
    <citation type="submission" date="2024-04" db="EMBL/GenBank/DDBJ databases">
        <authorList>
            <consortium name="Molecular Ecology Group"/>
        </authorList>
    </citation>
    <scope>NUCLEOTIDE SEQUENCE</scope>
</reference>
<dbReference type="Proteomes" id="UP001497644">
    <property type="component" value="Chromosome 9"/>
</dbReference>
<evidence type="ECO:0000313" key="2">
    <source>
        <dbReference type="EMBL" id="CAL1688761.1"/>
    </source>
</evidence>